<comment type="similarity">
    <text evidence="1 10">Belongs to the class-I aminoacyl-tRNA synthetase family. IleS type 2 subfamily.</text>
</comment>
<organism evidence="14 15">
    <name type="scientific">Arcanobacterium pinnipediorum</name>
    <dbReference type="NCBI Taxonomy" id="1503041"/>
    <lineage>
        <taxon>Bacteria</taxon>
        <taxon>Bacillati</taxon>
        <taxon>Actinomycetota</taxon>
        <taxon>Actinomycetes</taxon>
        <taxon>Actinomycetales</taxon>
        <taxon>Actinomycetaceae</taxon>
        <taxon>Arcanobacterium</taxon>
    </lineage>
</organism>
<dbReference type="SUPFAM" id="SSF52374">
    <property type="entry name" value="Nucleotidylyl transferase"/>
    <property type="match status" value="1"/>
</dbReference>
<evidence type="ECO:0000259" key="12">
    <source>
        <dbReference type="Pfam" id="PF00133"/>
    </source>
</evidence>
<dbReference type="Pfam" id="PF19302">
    <property type="entry name" value="DUF5915"/>
    <property type="match status" value="1"/>
</dbReference>
<dbReference type="SUPFAM" id="SSF50677">
    <property type="entry name" value="ValRS/IleRS/LeuRS editing domain"/>
    <property type="match status" value="1"/>
</dbReference>
<dbReference type="Gene3D" id="3.90.740.10">
    <property type="entry name" value="Valyl/Leucyl/Isoleucyl-tRNA synthetase, editing domain"/>
    <property type="match status" value="1"/>
</dbReference>
<evidence type="ECO:0000256" key="2">
    <source>
        <dbReference type="ARBA" id="ARBA00022490"/>
    </source>
</evidence>
<name>A0ABY5AJ07_9ACTO</name>
<dbReference type="InterPro" id="IPR009080">
    <property type="entry name" value="tRNAsynth_Ia_anticodon-bd"/>
</dbReference>
<feature type="domain" description="Aminoacyl-tRNA synthetase class Ia" evidence="12">
    <location>
        <begin position="31"/>
        <end position="671"/>
    </location>
</feature>
<comment type="catalytic activity">
    <reaction evidence="9 10">
        <text>tRNA(Ile) + L-isoleucine + ATP = L-isoleucyl-tRNA(Ile) + AMP + diphosphate</text>
        <dbReference type="Rhea" id="RHEA:11060"/>
        <dbReference type="Rhea" id="RHEA-COMP:9666"/>
        <dbReference type="Rhea" id="RHEA-COMP:9695"/>
        <dbReference type="ChEBI" id="CHEBI:30616"/>
        <dbReference type="ChEBI" id="CHEBI:33019"/>
        <dbReference type="ChEBI" id="CHEBI:58045"/>
        <dbReference type="ChEBI" id="CHEBI:78442"/>
        <dbReference type="ChEBI" id="CHEBI:78528"/>
        <dbReference type="ChEBI" id="CHEBI:456215"/>
        <dbReference type="EC" id="6.1.1.5"/>
    </reaction>
</comment>
<dbReference type="InterPro" id="IPR009008">
    <property type="entry name" value="Val/Leu/Ile-tRNA-synth_edit"/>
</dbReference>
<keyword evidence="5 10" id="KW-0067">ATP-binding</keyword>
<dbReference type="SUPFAM" id="SSF47323">
    <property type="entry name" value="Anticodon-binding domain of a subclass of class I aminoacyl-tRNA synthetases"/>
    <property type="match status" value="1"/>
</dbReference>
<dbReference type="Proteomes" id="UP001056109">
    <property type="component" value="Chromosome"/>
</dbReference>
<keyword evidence="3 10" id="KW-0436">Ligase</keyword>
<evidence type="ECO:0000256" key="5">
    <source>
        <dbReference type="ARBA" id="ARBA00022840"/>
    </source>
</evidence>
<feature type="short sequence motif" description="'KMSKS' region" evidence="10">
    <location>
        <begin position="637"/>
        <end position="641"/>
    </location>
</feature>
<dbReference type="InterPro" id="IPR033709">
    <property type="entry name" value="Anticodon_Ile_ABEc"/>
</dbReference>
<dbReference type="InterPro" id="IPR002300">
    <property type="entry name" value="aa-tRNA-synth_Ia"/>
</dbReference>
<evidence type="ECO:0000256" key="3">
    <source>
        <dbReference type="ARBA" id="ARBA00022598"/>
    </source>
</evidence>
<dbReference type="RefSeq" id="WP_252673777.1">
    <property type="nucleotide sequence ID" value="NZ_CP099547.1"/>
</dbReference>
<comment type="subunit">
    <text evidence="10">Monomer.</text>
</comment>
<feature type="short sequence motif" description="'HIGH' region" evidence="10">
    <location>
        <begin position="60"/>
        <end position="70"/>
    </location>
</feature>
<comment type="function">
    <text evidence="8 10">Catalyzes the attachment of isoleucine to tRNA(Ile). As IleRS can inadvertently accommodate and process structurally similar amino acids such as valine, to avoid such errors it has two additional distinct tRNA(Ile)-dependent editing activities. One activity is designated as 'pretransfer' editing and involves the hydrolysis of activated Val-AMP. The other activity is designated 'posttransfer' editing and involves deacylation of mischarged Val-tRNA(Ile).</text>
</comment>
<dbReference type="InterPro" id="IPR014729">
    <property type="entry name" value="Rossmann-like_a/b/a_fold"/>
</dbReference>
<sequence>MGEQSTSSRYPLHRTDDVVASPNFPRLEEDILAYWEKDETFQASIDQRHGREFVFYDGPPFANGLPHYGHLLTGYVKDLVARYQTQRGNRVERVFGWDTHGLPAELEAERILGIEDKSEIEKIGIEEFNDACRSSVMKYAGEWKEYVTRQARWVNFDGGYKTLDPTYMESVIWAFKSLYDKGLVYEGYRVLPYCWNDQTPLSNHELKMDDDIYQDRQDQTVTVGLRMETGELALIWTTTPWTLPSNLAITVGPDIDYVVVEPTEGDLAGEHVLIGKARLSAYAKELGEQPRLIKELKGRDLEGLRYEPIFDYYTRDSEAPGPNAWQFCLADYVTTEDGTGLVHTAPYGEDDMFVLAAAGVEIVETVDAGAKFFDVVSDYAGMHVFEANRPIINDLRDATGPMARRDPSVRAVLVQEKSYVHSYPHCWRCRKPLIYKPVTSWFVAVTKFRDRMVELNQQITWQPEHTKDGVFGNWLAGARDWSISRNRYWGTPIPVWKSDDPNYPRIDVYGSFEEIERDFGRLPRGRDGEPNLHRPFIDDLTRPNPDDPTGKSTMRRITDILDVWFDSGSMSYAQVHYPFENENWFDSHFPGDFIVEYIGQTRGWFYVMHVLASALFDKPAFTSCISHGIILGNDGRKASKSLRNYPDPMEMFNAYGSDAVRWMLMSSPVLRGGNLIVDEAGIREAMRHVILPLWNTWYFYALYAGTVDGGKGYVSKGLTSQPTDVMDRYLLSRTSMLTQEVRDHLDALDIPAASQAVRAYLDLLTNWYVRTSRDRFWNEDKAAFDTLFTVLETLMRIAAPMLPLISEEIWRGLTGGRSVHLTDYPEVGEIDADLVAVMDEVRNVVSAAHSLRKAHKLRVRQPLRTLTVVTSLDLDPYAELIKSEVNVKDVQIRSAHESGLEVSTDLTVLPRELDPSVRKFTSALFKAAKSGQWEEVDGGVKMLIDPEVVLQPHQYELTTSVSAEAGSVASVLASGAFVVLDTVVDEELEAEGYARDVIRAVQDQRKAEDLHVADRIRLTLTVPEERMAAVQTYREMICTETLAVECELVGGQFQVAVEKVN</sequence>
<evidence type="ECO:0000256" key="6">
    <source>
        <dbReference type="ARBA" id="ARBA00022917"/>
    </source>
</evidence>
<protein>
    <recommendedName>
        <fullName evidence="10">Isoleucine--tRNA ligase</fullName>
        <ecNumber evidence="10">6.1.1.5</ecNumber>
    </recommendedName>
    <alternativeName>
        <fullName evidence="10">Isoleucyl-tRNA synthetase</fullName>
        <shortName evidence="10">IleRS</shortName>
    </alternativeName>
</protein>
<evidence type="ECO:0000256" key="7">
    <source>
        <dbReference type="ARBA" id="ARBA00023146"/>
    </source>
</evidence>
<dbReference type="EMBL" id="CP099547">
    <property type="protein sequence ID" value="USR79918.1"/>
    <property type="molecule type" value="Genomic_DNA"/>
</dbReference>
<dbReference type="PROSITE" id="PS00178">
    <property type="entry name" value="AA_TRNA_LIGASE_I"/>
    <property type="match status" value="1"/>
</dbReference>
<evidence type="ECO:0000256" key="4">
    <source>
        <dbReference type="ARBA" id="ARBA00022741"/>
    </source>
</evidence>
<keyword evidence="7 10" id="KW-0030">Aminoacyl-tRNA synthetase</keyword>
<dbReference type="InterPro" id="IPR001412">
    <property type="entry name" value="aa-tRNA-synth_I_CS"/>
</dbReference>
<dbReference type="CDD" id="cd00818">
    <property type="entry name" value="IleRS_core"/>
    <property type="match status" value="1"/>
</dbReference>
<dbReference type="PRINTS" id="PR00984">
    <property type="entry name" value="TRNASYNTHILE"/>
</dbReference>
<feature type="binding site" evidence="10">
    <location>
        <position position="640"/>
    </location>
    <ligand>
        <name>ATP</name>
        <dbReference type="ChEBI" id="CHEBI:30616"/>
    </ligand>
</feature>
<comment type="subcellular location">
    <subcellularLocation>
        <location evidence="10">Cytoplasm</location>
    </subcellularLocation>
</comment>
<comment type="domain">
    <text evidence="10">IleRS has two distinct active sites: one for aminoacylation and one for editing. The misactivated valine is translocated from the active site to the editing site, which sterically excludes the correctly activated isoleucine. The single editing site contains two valyl binding pockets, one specific for each substrate (Val-AMP or Val-tRNA(Ile)).</text>
</comment>
<keyword evidence="6 10" id="KW-0648">Protein biosynthesis</keyword>
<gene>
    <name evidence="10 14" type="primary">ileS</name>
    <name evidence="14" type="ORF">NG665_02755</name>
</gene>
<dbReference type="Pfam" id="PF00133">
    <property type="entry name" value="tRNA-synt_1"/>
    <property type="match status" value="1"/>
</dbReference>
<feature type="domain" description="Methionyl/Valyl/Leucyl/Isoleucyl-tRNA synthetase anticodon-binding" evidence="13">
    <location>
        <begin position="727"/>
        <end position="864"/>
    </location>
</feature>
<dbReference type="InterPro" id="IPR002301">
    <property type="entry name" value="Ile-tRNA-ligase"/>
</dbReference>
<keyword evidence="2 10" id="KW-0963">Cytoplasm</keyword>
<evidence type="ECO:0000313" key="14">
    <source>
        <dbReference type="EMBL" id="USR79918.1"/>
    </source>
</evidence>
<dbReference type="PANTHER" id="PTHR42780">
    <property type="entry name" value="SOLEUCYL-TRNA SYNTHETASE"/>
    <property type="match status" value="1"/>
</dbReference>
<comment type="cofactor">
    <cofactor evidence="10">
        <name>Zn(2+)</name>
        <dbReference type="ChEBI" id="CHEBI:29105"/>
    </cofactor>
</comment>
<evidence type="ECO:0000256" key="8">
    <source>
        <dbReference type="ARBA" id="ARBA00025217"/>
    </source>
</evidence>
<keyword evidence="4 10" id="KW-0547">Nucleotide-binding</keyword>
<dbReference type="InterPro" id="IPR023586">
    <property type="entry name" value="Ile-tRNA-ligase_type2"/>
</dbReference>
<evidence type="ECO:0000313" key="15">
    <source>
        <dbReference type="Proteomes" id="UP001056109"/>
    </source>
</evidence>
<proteinExistence type="inferred from homology"/>
<dbReference type="GO" id="GO:0004822">
    <property type="term" value="F:isoleucine-tRNA ligase activity"/>
    <property type="evidence" value="ECO:0007669"/>
    <property type="project" value="UniProtKB-EC"/>
</dbReference>
<dbReference type="CDD" id="cd07961">
    <property type="entry name" value="Anticodon_Ia_Ile_ABEc"/>
    <property type="match status" value="1"/>
</dbReference>
<evidence type="ECO:0000256" key="9">
    <source>
        <dbReference type="ARBA" id="ARBA00048359"/>
    </source>
</evidence>
<keyword evidence="10" id="KW-0479">Metal-binding</keyword>
<dbReference type="NCBIfam" id="TIGR00392">
    <property type="entry name" value="ileS"/>
    <property type="match status" value="1"/>
</dbReference>
<evidence type="ECO:0000259" key="13">
    <source>
        <dbReference type="Pfam" id="PF08264"/>
    </source>
</evidence>
<dbReference type="HAMAP" id="MF_02003">
    <property type="entry name" value="Ile_tRNA_synth_type2"/>
    <property type="match status" value="1"/>
</dbReference>
<dbReference type="Gene3D" id="3.40.50.620">
    <property type="entry name" value="HUPs"/>
    <property type="match status" value="2"/>
</dbReference>
<dbReference type="EC" id="6.1.1.5" evidence="10"/>
<feature type="compositionally biased region" description="Basic and acidic residues" evidence="11">
    <location>
        <begin position="528"/>
        <end position="549"/>
    </location>
</feature>
<dbReference type="PANTHER" id="PTHR42780:SF1">
    <property type="entry name" value="ISOLEUCINE--TRNA LIGASE, CYTOPLASMIC"/>
    <property type="match status" value="1"/>
</dbReference>
<evidence type="ECO:0000256" key="11">
    <source>
        <dbReference type="SAM" id="MobiDB-lite"/>
    </source>
</evidence>
<evidence type="ECO:0000256" key="1">
    <source>
        <dbReference type="ARBA" id="ARBA00007078"/>
    </source>
</evidence>
<dbReference type="InterPro" id="IPR013155">
    <property type="entry name" value="M/V/L/I-tRNA-synth_anticd-bd"/>
</dbReference>
<feature type="region of interest" description="Disordered" evidence="11">
    <location>
        <begin position="528"/>
        <end position="552"/>
    </location>
</feature>
<keyword evidence="15" id="KW-1185">Reference proteome</keyword>
<evidence type="ECO:0000256" key="10">
    <source>
        <dbReference type="HAMAP-Rule" id="MF_02003"/>
    </source>
</evidence>
<accession>A0ABY5AJ07</accession>
<reference evidence="14" key="1">
    <citation type="submission" date="2022-06" db="EMBL/GenBank/DDBJ databases">
        <title>Complete Genome Sequence of Arcanobacterium pinnipediorum strain DSM 28752 isolated from a harbour seal.</title>
        <authorList>
            <person name="Borowiak M."/>
            <person name="Kreitlow A."/>
            <person name="Alssahen M."/>
            <person name="Malorny B."/>
            <person name="Laemmler C."/>
            <person name="Prenger-Berninghoff E."/>
            <person name="Siebert U."/>
            <person name="Ploetz M."/>
            <person name="Abdulmawjood A."/>
        </authorList>
    </citation>
    <scope>NUCLEOTIDE SEQUENCE</scope>
    <source>
        <strain evidence="14">DSM 28752</strain>
    </source>
</reference>
<dbReference type="Gene3D" id="1.10.730.10">
    <property type="entry name" value="Isoleucyl-tRNA Synthetase, Domain 1"/>
    <property type="match status" value="1"/>
</dbReference>
<dbReference type="Pfam" id="PF08264">
    <property type="entry name" value="Anticodon_1"/>
    <property type="match status" value="1"/>
</dbReference>
<keyword evidence="10" id="KW-0862">Zinc</keyword>